<sequence length="382" mass="42901">YCRSTLKRDPTNSTGRIRKHLWRQHPGVQISTPKSKVHDVLSTQMNRSKQSKMDEFRKYLCLPAVISIKDNSPLILLEVPHSSKQLNTENVAVATATTTAPVESQSNQQGRENTPSELKIDRFLARQTIPKDLPFISADVTEWPMFITQYDRTTKLLGLSADENLISDGRKSPVKSKSKGKWSIKGEIVLTKQSDVPFESARNISPMVLLGQDNIILSAARKFLRGPWSSPVASLTPLGWVVHGKVPISKQNDEVLMMHSCQGDHELNHLVKESFSTESFGVGASGKCICSQEDEAAIKIMEDTTMKVGGRYPTGFLWRNKDLNLPDSNNTAWRRLQCVKRRMNRDPKFANTYCSKLEEFVEKGYAKLISEEGAAKIGPKTW</sequence>
<feature type="non-terminal residue" evidence="1">
    <location>
        <position position="382"/>
    </location>
</feature>
<evidence type="ECO:0000313" key="2">
    <source>
        <dbReference type="Proteomes" id="UP000708208"/>
    </source>
</evidence>
<dbReference type="AlphaFoldDB" id="A0A8J2KNX8"/>
<evidence type="ECO:0000313" key="1">
    <source>
        <dbReference type="EMBL" id="CAG7821356.1"/>
    </source>
</evidence>
<proteinExistence type="predicted"/>
<dbReference type="PANTHER" id="PTHR47331">
    <property type="entry name" value="PHD-TYPE DOMAIN-CONTAINING PROTEIN"/>
    <property type="match status" value="1"/>
</dbReference>
<reference evidence="1" key="1">
    <citation type="submission" date="2021-06" db="EMBL/GenBank/DDBJ databases">
        <authorList>
            <person name="Hodson N. C."/>
            <person name="Mongue J. A."/>
            <person name="Jaron S. K."/>
        </authorList>
    </citation>
    <scope>NUCLEOTIDE SEQUENCE</scope>
</reference>
<dbReference type="OrthoDB" id="6779345at2759"/>
<dbReference type="EMBL" id="CAJVCH010507543">
    <property type="protein sequence ID" value="CAG7821356.1"/>
    <property type="molecule type" value="Genomic_DNA"/>
</dbReference>
<dbReference type="Proteomes" id="UP000708208">
    <property type="component" value="Unassembled WGS sequence"/>
</dbReference>
<comment type="caution">
    <text evidence="1">The sequence shown here is derived from an EMBL/GenBank/DDBJ whole genome shotgun (WGS) entry which is preliminary data.</text>
</comment>
<name>A0A8J2KNX8_9HEXA</name>
<organism evidence="1 2">
    <name type="scientific">Allacma fusca</name>
    <dbReference type="NCBI Taxonomy" id="39272"/>
    <lineage>
        <taxon>Eukaryota</taxon>
        <taxon>Metazoa</taxon>
        <taxon>Ecdysozoa</taxon>
        <taxon>Arthropoda</taxon>
        <taxon>Hexapoda</taxon>
        <taxon>Collembola</taxon>
        <taxon>Symphypleona</taxon>
        <taxon>Sminthuridae</taxon>
        <taxon>Allacma</taxon>
    </lineage>
</organism>
<accession>A0A8J2KNX8</accession>
<gene>
    <name evidence="1" type="ORF">AFUS01_LOCUS31699</name>
</gene>
<dbReference type="PANTHER" id="PTHR47331:SF5">
    <property type="entry name" value="RIBONUCLEASE H"/>
    <property type="match status" value="1"/>
</dbReference>
<protein>
    <submittedName>
        <fullName evidence="1">Uncharacterized protein</fullName>
    </submittedName>
</protein>
<keyword evidence="2" id="KW-1185">Reference proteome</keyword>